<gene>
    <name evidence="8" type="ORF">Tci_038315</name>
</gene>
<dbReference type="InterPro" id="IPR043128">
    <property type="entry name" value="Rev_trsase/Diguanyl_cyclase"/>
</dbReference>
<dbReference type="InterPro" id="IPR005162">
    <property type="entry name" value="Retrotrans_gag_dom"/>
</dbReference>
<dbReference type="PANTHER" id="PTHR37984:SF5">
    <property type="entry name" value="PROTEIN NYNRIN-LIKE"/>
    <property type="match status" value="1"/>
</dbReference>
<dbReference type="InterPro" id="IPR021109">
    <property type="entry name" value="Peptidase_aspartic_dom_sf"/>
</dbReference>
<evidence type="ECO:0000256" key="4">
    <source>
        <dbReference type="ARBA" id="ARBA00022759"/>
    </source>
</evidence>
<dbReference type="GO" id="GO:0006310">
    <property type="term" value="P:DNA recombination"/>
    <property type="evidence" value="ECO:0007669"/>
    <property type="project" value="UniProtKB-KW"/>
</dbReference>
<dbReference type="Pfam" id="PF13975">
    <property type="entry name" value="gag-asp_proteas"/>
    <property type="match status" value="1"/>
</dbReference>
<dbReference type="GO" id="GO:0004190">
    <property type="term" value="F:aspartic-type endopeptidase activity"/>
    <property type="evidence" value="ECO:0007669"/>
    <property type="project" value="UniProtKB-KW"/>
</dbReference>
<keyword evidence="4" id="KW-0378">Hydrolase</keyword>
<dbReference type="SUPFAM" id="SSF50630">
    <property type="entry name" value="Acid proteases"/>
    <property type="match status" value="1"/>
</dbReference>
<evidence type="ECO:0000313" key="8">
    <source>
        <dbReference type="EMBL" id="GEU66337.1"/>
    </source>
</evidence>
<keyword evidence="3" id="KW-0540">Nuclease</keyword>
<dbReference type="FunFam" id="1.10.340.70:FF:000001">
    <property type="entry name" value="Retrovirus-related Pol polyprotein from transposon gypsy-like Protein"/>
    <property type="match status" value="1"/>
</dbReference>
<dbReference type="AlphaFoldDB" id="A0A6L2LZF0"/>
<dbReference type="FunFam" id="3.30.70.270:FF:000026">
    <property type="entry name" value="Transposon Ty3-G Gag-Pol polyprotein"/>
    <property type="match status" value="1"/>
</dbReference>
<dbReference type="Gene3D" id="3.30.70.270">
    <property type="match status" value="2"/>
</dbReference>
<sequence>MKIETEKNAASGCTRVTGVETSMVELKNQVEGMEGLDSDFAGMREDFRLALSTLSGDLKREIHDLKDSFMGEITKIQEEFREEVSTLHQTIEDLQADMALCKRSLASGGGNTNHGLKIDVPKPSSFVGKREARVVDDCLWEMEQYLEGVNMVDDASKFKMATRYLKDTTTLWWRRRYGDIKRGTATINTWAEFVADFKKQFYPKNAKNEAKSRLHKLKHFEMIREYVKEFTTLVLEIPELFDQDSLFYFFDGLQGWAKTELERQGVQDLSTAIAHAEALIDFSARRESCKPKDRKVNQEKASLNGLSAQEDEEASDGESMCSIRILNAINAKTEVPKVVGKGLHYVEATINGVKVRALVDSDATHNFVADDEAERLGINTMKGSETIKAVNSLAKAIHGVAKDVQEKIGEWEGMIDLSVVPMDDFKAVLGLEFLDKVRAFPMPFANFLCILDGGKTCMVSMERDAKSRAKTLSAMQFKKGFNKSEPCYLAEGGGSYHQVGDGFQNSRQIPLPNATTQVRRVTQPTQGANGYYQALNKVTIKNKYPIPLIANLFDQLGKARYFTKLDLRSGYYQVRIIEGDEAKMMCVTRYGFYEFLVMPFGLTNAPATFCILMNKLFHPFLDKFVVVYLDDIVVYSHTLEEHVSYLKQVFHVLRDNKLYVKLEKCTFSQDEVEFLGHKIKDGRLMMDGAKIKAIQDWEPPTKVMELRYFLGLVNYYQRFIMGYSAIASPLTDLLKKNKAWIWDEECQAAFESLKKAVMEEPVLRLLDVTIPFELHMDASDFAIGGVLMQDGHPIAFESQKLNETEKKYMVQEKEMTACHDSKWAGHPGITRTLALVESTFYWPRMGDDVETFVRTCLICQQDKIEQKKSGGLVEPLATANGPWESVSMDFITCLPKSEGGGSIIVVVDRFSKSEIHMALLDGVVQDRGDGFELLHEFSSLNGRANEEGECTIRALYSALSTGKSPFELVMGRQPLTPNALAASYERSSLAAYKTMKEWHEQVDMAHASLDKAAKKIKKWADEKRRHIKFEVEDQVMVKLLPQQFKSLRKVHKGLIRRYEGPFLVIRCVGKVSYRVQLPPKLKVYLVFYVSFLKPYHGDKEDPERGVSKWAPTVVVISYDREKTYCGSLWTRSRDIIRIVQRGRHELRWENVLEDLESLWKLMKDVEASCRRYKDLNNLSYKRSQNLSREEEAIINTIGGTKKQQDVILICGGDDYIIMILSAYLVMIRAIDC</sequence>
<feature type="domain" description="Reverse transcriptase" evidence="7">
    <location>
        <begin position="492"/>
        <end position="679"/>
    </location>
</feature>
<accession>A0A6L2LZF0</accession>
<keyword evidence="1" id="KW-0808">Transferase</keyword>
<feature type="region of interest" description="Disordered" evidence="6">
    <location>
        <begin position="291"/>
        <end position="315"/>
    </location>
</feature>
<keyword evidence="5" id="KW-0511">Multifunctional enzyme</keyword>
<dbReference type="GO" id="GO:0003964">
    <property type="term" value="F:RNA-directed DNA polymerase activity"/>
    <property type="evidence" value="ECO:0007669"/>
    <property type="project" value="UniProtKB-KW"/>
</dbReference>
<dbReference type="SUPFAM" id="SSF56672">
    <property type="entry name" value="DNA/RNA polymerases"/>
    <property type="match status" value="1"/>
</dbReference>
<dbReference type="GO" id="GO:0003887">
    <property type="term" value="F:DNA-directed DNA polymerase activity"/>
    <property type="evidence" value="ECO:0007669"/>
    <property type="project" value="UniProtKB-KW"/>
</dbReference>
<dbReference type="GO" id="GO:0003677">
    <property type="term" value="F:DNA binding"/>
    <property type="evidence" value="ECO:0007669"/>
    <property type="project" value="UniProtKB-KW"/>
</dbReference>
<name>A0A6L2LZF0_TANCI</name>
<dbReference type="GO" id="GO:0006508">
    <property type="term" value="P:proteolysis"/>
    <property type="evidence" value="ECO:0007669"/>
    <property type="project" value="UniProtKB-KW"/>
</dbReference>
<dbReference type="PANTHER" id="PTHR37984">
    <property type="entry name" value="PROTEIN CBG26694"/>
    <property type="match status" value="1"/>
</dbReference>
<evidence type="ECO:0000259" key="7">
    <source>
        <dbReference type="PROSITE" id="PS50878"/>
    </source>
</evidence>
<evidence type="ECO:0000256" key="5">
    <source>
        <dbReference type="ARBA" id="ARBA00023268"/>
    </source>
</evidence>
<proteinExistence type="predicted"/>
<dbReference type="InterPro" id="IPR056924">
    <property type="entry name" value="SH3_Tf2-1"/>
</dbReference>
<evidence type="ECO:0000256" key="6">
    <source>
        <dbReference type="SAM" id="MobiDB-lite"/>
    </source>
</evidence>
<dbReference type="Pfam" id="PF03732">
    <property type="entry name" value="Retrotrans_gag"/>
    <property type="match status" value="1"/>
</dbReference>
<dbReference type="InterPro" id="IPR041577">
    <property type="entry name" value="RT_RNaseH_2"/>
</dbReference>
<dbReference type="EMBL" id="BKCJ010005365">
    <property type="protein sequence ID" value="GEU66337.1"/>
    <property type="molecule type" value="Genomic_DNA"/>
</dbReference>
<dbReference type="Pfam" id="PF00078">
    <property type="entry name" value="RVT_1"/>
    <property type="match status" value="1"/>
</dbReference>
<evidence type="ECO:0000256" key="1">
    <source>
        <dbReference type="ARBA" id="ARBA00022679"/>
    </source>
</evidence>
<dbReference type="GO" id="GO:0015074">
    <property type="term" value="P:DNA integration"/>
    <property type="evidence" value="ECO:0007669"/>
    <property type="project" value="UniProtKB-KW"/>
</dbReference>
<comment type="caution">
    <text evidence="8">The sequence shown here is derived from an EMBL/GenBank/DDBJ whole genome shotgun (WGS) entry which is preliminary data.</text>
</comment>
<dbReference type="GO" id="GO:0046872">
    <property type="term" value="F:metal ion binding"/>
    <property type="evidence" value="ECO:0007669"/>
    <property type="project" value="UniProtKB-KW"/>
</dbReference>
<dbReference type="InterPro" id="IPR050951">
    <property type="entry name" value="Retrovirus_Pol_polyprotein"/>
</dbReference>
<organism evidence="8">
    <name type="scientific">Tanacetum cinerariifolium</name>
    <name type="common">Dalmatian daisy</name>
    <name type="synonym">Chrysanthemum cinerariifolium</name>
    <dbReference type="NCBI Taxonomy" id="118510"/>
    <lineage>
        <taxon>Eukaryota</taxon>
        <taxon>Viridiplantae</taxon>
        <taxon>Streptophyta</taxon>
        <taxon>Embryophyta</taxon>
        <taxon>Tracheophyta</taxon>
        <taxon>Spermatophyta</taxon>
        <taxon>Magnoliopsida</taxon>
        <taxon>eudicotyledons</taxon>
        <taxon>Gunneridae</taxon>
        <taxon>Pentapetalae</taxon>
        <taxon>asterids</taxon>
        <taxon>campanulids</taxon>
        <taxon>Asterales</taxon>
        <taxon>Asteraceae</taxon>
        <taxon>Asteroideae</taxon>
        <taxon>Anthemideae</taxon>
        <taxon>Anthemidinae</taxon>
        <taxon>Tanacetum</taxon>
    </lineage>
</organism>
<evidence type="ECO:0000256" key="2">
    <source>
        <dbReference type="ARBA" id="ARBA00022695"/>
    </source>
</evidence>
<dbReference type="Gene3D" id="2.40.70.10">
    <property type="entry name" value="Acid Proteases"/>
    <property type="match status" value="1"/>
</dbReference>
<dbReference type="CDD" id="cd00303">
    <property type="entry name" value="retropepsin_like"/>
    <property type="match status" value="1"/>
</dbReference>
<dbReference type="InterPro" id="IPR000477">
    <property type="entry name" value="RT_dom"/>
</dbReference>
<dbReference type="InterPro" id="IPR043502">
    <property type="entry name" value="DNA/RNA_pol_sf"/>
</dbReference>
<dbReference type="CDD" id="cd01647">
    <property type="entry name" value="RT_LTR"/>
    <property type="match status" value="1"/>
</dbReference>
<dbReference type="PROSITE" id="PS50878">
    <property type="entry name" value="RT_POL"/>
    <property type="match status" value="1"/>
</dbReference>
<evidence type="ECO:0000256" key="3">
    <source>
        <dbReference type="ARBA" id="ARBA00022722"/>
    </source>
</evidence>
<dbReference type="Pfam" id="PF17919">
    <property type="entry name" value="RT_RNaseH_2"/>
    <property type="match status" value="1"/>
</dbReference>
<dbReference type="GO" id="GO:0004519">
    <property type="term" value="F:endonuclease activity"/>
    <property type="evidence" value="ECO:0007669"/>
    <property type="project" value="UniProtKB-KW"/>
</dbReference>
<keyword evidence="4" id="KW-0255">Endonuclease</keyword>
<dbReference type="Pfam" id="PF24626">
    <property type="entry name" value="SH3_Tf2-1"/>
    <property type="match status" value="1"/>
</dbReference>
<dbReference type="Gene3D" id="1.10.340.70">
    <property type="match status" value="1"/>
</dbReference>
<keyword evidence="2" id="KW-0548">Nucleotidyltransferase</keyword>
<reference evidence="8" key="1">
    <citation type="journal article" date="2019" name="Sci. Rep.">
        <title>Draft genome of Tanacetum cinerariifolium, the natural source of mosquito coil.</title>
        <authorList>
            <person name="Yamashiro T."/>
            <person name="Shiraishi A."/>
            <person name="Satake H."/>
            <person name="Nakayama K."/>
        </authorList>
    </citation>
    <scope>NUCLEOTIDE SEQUENCE</scope>
</reference>
<dbReference type="Gene3D" id="3.10.10.10">
    <property type="entry name" value="HIV Type 1 Reverse Transcriptase, subunit A, domain 1"/>
    <property type="match status" value="1"/>
</dbReference>
<protein>
    <recommendedName>
        <fullName evidence="7">Reverse transcriptase domain-containing protein</fullName>
    </recommendedName>
</protein>